<dbReference type="PANTHER" id="PTHR23542">
    <property type="match status" value="1"/>
</dbReference>
<feature type="transmembrane region" description="Helical" evidence="2">
    <location>
        <begin position="210"/>
        <end position="231"/>
    </location>
</feature>
<feature type="region of interest" description="Disordered" evidence="1">
    <location>
        <begin position="387"/>
        <end position="421"/>
    </location>
</feature>
<feature type="transmembrane region" description="Helical" evidence="2">
    <location>
        <begin position="298"/>
        <end position="317"/>
    </location>
</feature>
<accession>A0A543FYB9</accession>
<keyword evidence="2" id="KW-0472">Membrane</keyword>
<dbReference type="OrthoDB" id="9180256at2"/>
<feature type="transmembrane region" description="Helical" evidence="2">
    <location>
        <begin position="243"/>
        <end position="263"/>
    </location>
</feature>
<keyword evidence="2" id="KW-0812">Transmembrane</keyword>
<dbReference type="EMBL" id="VFPH01000002">
    <property type="protein sequence ID" value="TQM38744.1"/>
    <property type="molecule type" value="Genomic_DNA"/>
</dbReference>
<organism evidence="3 4">
    <name type="scientific">Pseudonocardia cypriaca</name>
    <dbReference type="NCBI Taxonomy" id="882449"/>
    <lineage>
        <taxon>Bacteria</taxon>
        <taxon>Bacillati</taxon>
        <taxon>Actinomycetota</taxon>
        <taxon>Actinomycetes</taxon>
        <taxon>Pseudonocardiales</taxon>
        <taxon>Pseudonocardiaceae</taxon>
        <taxon>Pseudonocardia</taxon>
    </lineage>
</organism>
<feature type="transmembrane region" description="Helical" evidence="2">
    <location>
        <begin position="48"/>
        <end position="68"/>
    </location>
</feature>
<feature type="transmembrane region" description="Helical" evidence="2">
    <location>
        <begin position="360"/>
        <end position="381"/>
    </location>
</feature>
<dbReference type="SUPFAM" id="SSF103473">
    <property type="entry name" value="MFS general substrate transporter"/>
    <property type="match status" value="1"/>
</dbReference>
<feature type="compositionally biased region" description="Pro residues" evidence="1">
    <location>
        <begin position="410"/>
        <end position="421"/>
    </location>
</feature>
<comment type="caution">
    <text evidence="3">The sequence shown here is derived from an EMBL/GenBank/DDBJ whole genome shotgun (WGS) entry which is preliminary data.</text>
</comment>
<dbReference type="AlphaFoldDB" id="A0A543FYB9"/>
<dbReference type="InterPro" id="IPR011701">
    <property type="entry name" value="MFS"/>
</dbReference>
<evidence type="ECO:0008006" key="5">
    <source>
        <dbReference type="Google" id="ProtNLM"/>
    </source>
</evidence>
<feature type="transmembrane region" description="Helical" evidence="2">
    <location>
        <begin position="275"/>
        <end position="292"/>
    </location>
</feature>
<keyword evidence="4" id="KW-1185">Reference proteome</keyword>
<name>A0A543FYB9_9PSEU</name>
<dbReference type="PANTHER" id="PTHR23542:SF1">
    <property type="entry name" value="MAJOR FACILITATOR SUPERFAMILY (MFS) PROFILE DOMAIN-CONTAINING PROTEIN"/>
    <property type="match status" value="1"/>
</dbReference>
<gene>
    <name evidence="3" type="ORF">FB388_5988</name>
</gene>
<proteinExistence type="predicted"/>
<dbReference type="RefSeq" id="WP_142105374.1">
    <property type="nucleotide sequence ID" value="NZ_VFPH01000002.1"/>
</dbReference>
<evidence type="ECO:0000256" key="1">
    <source>
        <dbReference type="SAM" id="MobiDB-lite"/>
    </source>
</evidence>
<feature type="compositionally biased region" description="Low complexity" evidence="1">
    <location>
        <begin position="391"/>
        <end position="403"/>
    </location>
</feature>
<dbReference type="Pfam" id="PF07690">
    <property type="entry name" value="MFS_1"/>
    <property type="match status" value="1"/>
</dbReference>
<keyword evidence="2" id="KW-1133">Transmembrane helix</keyword>
<feature type="transmembrane region" description="Helical" evidence="2">
    <location>
        <begin position="75"/>
        <end position="95"/>
    </location>
</feature>
<dbReference type="InterPro" id="IPR036259">
    <property type="entry name" value="MFS_trans_sf"/>
</dbReference>
<reference evidence="3 4" key="1">
    <citation type="submission" date="2019-06" db="EMBL/GenBank/DDBJ databases">
        <title>Sequencing the genomes of 1000 actinobacteria strains.</title>
        <authorList>
            <person name="Klenk H.-P."/>
        </authorList>
    </citation>
    <scope>NUCLEOTIDE SEQUENCE [LARGE SCALE GENOMIC DNA]</scope>
    <source>
        <strain evidence="3 4">DSM 45511</strain>
    </source>
</reference>
<dbReference type="Proteomes" id="UP000319818">
    <property type="component" value="Unassembled WGS sequence"/>
</dbReference>
<dbReference type="GO" id="GO:0022857">
    <property type="term" value="F:transmembrane transporter activity"/>
    <property type="evidence" value="ECO:0007669"/>
    <property type="project" value="InterPro"/>
</dbReference>
<feature type="transmembrane region" description="Helical" evidence="2">
    <location>
        <begin position="169"/>
        <end position="190"/>
    </location>
</feature>
<sequence length="421" mass="41090">MSYRELVRAVPLPFLLLGLIARLPYAITPLATLTLLHAATGSYTFAGTATAVQSLASAAGGIGVGALADHFGPRWVGVTAAAAHAGCAGALVAATGADRPAMAAAALAVGLTQPAVGPLARIHWARRLRAGGRAGLLPTALSYETAADELGFVAGPALAGLLTASFGPVAPLSAVVLLTAGAAAPFALFYARTAPSRRPAAAARPRRGPLVAMALAAAALGAVFGSVQTGVTSHAAEHADPGSAGLLYALLAVGSSVAGVAYAWVPSRVRDTHRYLGAATGLLLGTAGLAAGHASLPVAITVAGFSIAPYMISAYALTERLSGGRGTATALMAVNAGGPIGTAAAQAVAGRAADAGGSAAAFLVAPAAAGVALLVAVGVLVKECAEPRTGSAVRTRSRTSPSARGRRAAPAPPAPSRPTGS</sequence>
<evidence type="ECO:0000313" key="4">
    <source>
        <dbReference type="Proteomes" id="UP000319818"/>
    </source>
</evidence>
<protein>
    <recommendedName>
        <fullName evidence="5">MFS transporter</fullName>
    </recommendedName>
</protein>
<dbReference type="Gene3D" id="1.20.1250.20">
    <property type="entry name" value="MFS general substrate transporter like domains"/>
    <property type="match status" value="2"/>
</dbReference>
<feature type="transmembrane region" description="Helical" evidence="2">
    <location>
        <begin position="329"/>
        <end position="348"/>
    </location>
</feature>
<evidence type="ECO:0000256" key="2">
    <source>
        <dbReference type="SAM" id="Phobius"/>
    </source>
</evidence>
<evidence type="ECO:0000313" key="3">
    <source>
        <dbReference type="EMBL" id="TQM38744.1"/>
    </source>
</evidence>